<feature type="non-terminal residue" evidence="2">
    <location>
        <position position="255"/>
    </location>
</feature>
<dbReference type="EMBL" id="JANBPK010001209">
    <property type="protein sequence ID" value="KAJ2924693.1"/>
    <property type="molecule type" value="Genomic_DNA"/>
</dbReference>
<evidence type="ECO:0008006" key="4">
    <source>
        <dbReference type="Google" id="ProtNLM"/>
    </source>
</evidence>
<sequence>MVHYKASSLLLFAALLTTNLNPVRAKAGYTVRDLVEHDLFSRDLQAHGLVTREEIEELFGRDMDTQVSDLFERKQATLDQIHSRHPEGAANFFQSIGDFVKRCARGYWKHMIRKAHLLVGQSDGKDELDFLPREEGSGAELQQVPQRSDASWLSQDTSWFGKALNEYRDAVLFNNPGIPESNRLSSREDSDFSSHLTRDLFDELLEERDFGHSEYEVRGFGWSGFEERDLDELYLEERYFDEMDLEERDGDLDLD</sequence>
<evidence type="ECO:0000313" key="2">
    <source>
        <dbReference type="EMBL" id="KAJ2924693.1"/>
    </source>
</evidence>
<accession>A0A9W8J5P2</accession>
<dbReference type="Proteomes" id="UP001140091">
    <property type="component" value="Unassembled WGS sequence"/>
</dbReference>
<proteinExistence type="predicted"/>
<evidence type="ECO:0000256" key="1">
    <source>
        <dbReference type="SAM" id="SignalP"/>
    </source>
</evidence>
<feature type="signal peptide" evidence="1">
    <location>
        <begin position="1"/>
        <end position="25"/>
    </location>
</feature>
<protein>
    <recommendedName>
        <fullName evidence="4">Secretory pathway protein</fullName>
    </recommendedName>
</protein>
<dbReference type="OrthoDB" id="2958364at2759"/>
<evidence type="ECO:0000313" key="3">
    <source>
        <dbReference type="Proteomes" id="UP001140091"/>
    </source>
</evidence>
<reference evidence="2" key="1">
    <citation type="submission" date="2022-06" db="EMBL/GenBank/DDBJ databases">
        <title>Genome Sequence of Candolleomyces eurysporus.</title>
        <authorList>
            <person name="Buettner E."/>
        </authorList>
    </citation>
    <scope>NUCLEOTIDE SEQUENCE</scope>
    <source>
        <strain evidence="2">VTCC 930004</strain>
    </source>
</reference>
<keyword evidence="1" id="KW-0732">Signal</keyword>
<name>A0A9W8J5P2_9AGAR</name>
<gene>
    <name evidence="2" type="ORF">H1R20_g12402</name>
</gene>
<dbReference type="AlphaFoldDB" id="A0A9W8J5P2"/>
<keyword evidence="3" id="KW-1185">Reference proteome</keyword>
<comment type="caution">
    <text evidence="2">The sequence shown here is derived from an EMBL/GenBank/DDBJ whole genome shotgun (WGS) entry which is preliminary data.</text>
</comment>
<feature type="chain" id="PRO_5040895443" description="Secretory pathway protein" evidence="1">
    <location>
        <begin position="26"/>
        <end position="255"/>
    </location>
</feature>
<organism evidence="2 3">
    <name type="scientific">Candolleomyces eurysporus</name>
    <dbReference type="NCBI Taxonomy" id="2828524"/>
    <lineage>
        <taxon>Eukaryota</taxon>
        <taxon>Fungi</taxon>
        <taxon>Dikarya</taxon>
        <taxon>Basidiomycota</taxon>
        <taxon>Agaricomycotina</taxon>
        <taxon>Agaricomycetes</taxon>
        <taxon>Agaricomycetidae</taxon>
        <taxon>Agaricales</taxon>
        <taxon>Agaricineae</taxon>
        <taxon>Psathyrellaceae</taxon>
        <taxon>Candolleomyces</taxon>
    </lineage>
</organism>